<sequence>MAVYHIVAFKTSSPETIPQLTEGFLNLPSVCLHPSTKKSYIKIAKGGKQVSTEGKDHGMQVCFIMEFESREDLAYYLDEDPVHEQFKQKAGKEYGVLDVVAMDFVEGAY</sequence>
<dbReference type="Pfam" id="PF07876">
    <property type="entry name" value="Dabb"/>
    <property type="match status" value="1"/>
</dbReference>
<proteinExistence type="predicted"/>
<evidence type="ECO:0000313" key="2">
    <source>
        <dbReference type="EMBL" id="KAK8850610.1"/>
    </source>
</evidence>
<dbReference type="SMART" id="SM00886">
    <property type="entry name" value="Dabb"/>
    <property type="match status" value="1"/>
</dbReference>
<organism evidence="2 3">
    <name type="scientific">Kwoniella newhampshirensis</name>
    <dbReference type="NCBI Taxonomy" id="1651941"/>
    <lineage>
        <taxon>Eukaryota</taxon>
        <taxon>Fungi</taxon>
        <taxon>Dikarya</taxon>
        <taxon>Basidiomycota</taxon>
        <taxon>Agaricomycotina</taxon>
        <taxon>Tremellomycetes</taxon>
        <taxon>Tremellales</taxon>
        <taxon>Cryptococcaceae</taxon>
        <taxon>Kwoniella</taxon>
    </lineage>
</organism>
<dbReference type="SUPFAM" id="SSF54909">
    <property type="entry name" value="Dimeric alpha+beta barrel"/>
    <property type="match status" value="1"/>
</dbReference>
<name>A0AAW0Z0T3_9TREE</name>
<dbReference type="Proteomes" id="UP001388673">
    <property type="component" value="Unassembled WGS sequence"/>
</dbReference>
<protein>
    <recommendedName>
        <fullName evidence="1">Stress-response A/B barrel domain-containing protein</fullName>
    </recommendedName>
</protein>
<dbReference type="KEGG" id="kne:92181787"/>
<comment type="caution">
    <text evidence="2">The sequence shown here is derived from an EMBL/GenBank/DDBJ whole genome shotgun (WGS) entry which is preliminary data.</text>
</comment>
<evidence type="ECO:0000259" key="1">
    <source>
        <dbReference type="PROSITE" id="PS51502"/>
    </source>
</evidence>
<dbReference type="Gene3D" id="3.30.70.100">
    <property type="match status" value="1"/>
</dbReference>
<evidence type="ECO:0000313" key="3">
    <source>
        <dbReference type="Proteomes" id="UP001388673"/>
    </source>
</evidence>
<feature type="domain" description="Stress-response A/B barrel" evidence="1">
    <location>
        <begin position="3"/>
        <end position="104"/>
    </location>
</feature>
<dbReference type="RefSeq" id="XP_066802041.1">
    <property type="nucleotide sequence ID" value="XM_066947627.1"/>
</dbReference>
<accession>A0AAW0Z0T3</accession>
<dbReference type="PROSITE" id="PS51502">
    <property type="entry name" value="S_R_A_B_BARREL"/>
    <property type="match status" value="1"/>
</dbReference>
<dbReference type="EMBL" id="JBCAWK010000008">
    <property type="protein sequence ID" value="KAK8850610.1"/>
    <property type="molecule type" value="Genomic_DNA"/>
</dbReference>
<dbReference type="InterPro" id="IPR013097">
    <property type="entry name" value="Dabb"/>
</dbReference>
<dbReference type="GeneID" id="92181787"/>
<dbReference type="AlphaFoldDB" id="A0AAW0Z0T3"/>
<dbReference type="InterPro" id="IPR011008">
    <property type="entry name" value="Dimeric_a/b-barrel"/>
</dbReference>
<keyword evidence="3" id="KW-1185">Reference proteome</keyword>
<gene>
    <name evidence="2" type="ORF">IAR55_004529</name>
</gene>
<reference evidence="2 3" key="1">
    <citation type="journal article" date="2024" name="bioRxiv">
        <title>Comparative genomics of Cryptococcus and Kwoniella reveals pathogenesis evolution and contrasting karyotype dynamics via intercentromeric recombination or chromosome fusion.</title>
        <authorList>
            <person name="Coelho M.A."/>
            <person name="David-Palma M."/>
            <person name="Shea T."/>
            <person name="Bowers K."/>
            <person name="McGinley-Smith S."/>
            <person name="Mohammad A.W."/>
            <person name="Gnirke A."/>
            <person name="Yurkov A.M."/>
            <person name="Nowrousian M."/>
            <person name="Sun S."/>
            <person name="Cuomo C.A."/>
            <person name="Heitman J."/>
        </authorList>
    </citation>
    <scope>NUCLEOTIDE SEQUENCE [LARGE SCALE GENOMIC DNA]</scope>
    <source>
        <strain evidence="2 3">CBS 13917</strain>
    </source>
</reference>